<name>A0A423XFY9_9PEZI</name>
<dbReference type="OrthoDB" id="4490227at2759"/>
<feature type="domain" description="DUF7136" evidence="2">
    <location>
        <begin position="24"/>
        <end position="232"/>
    </location>
</feature>
<evidence type="ECO:0000313" key="4">
    <source>
        <dbReference type="Proteomes" id="UP000285146"/>
    </source>
</evidence>
<sequence>MITNHLILLGCFLAHAGMSAAQITFPTSVELDLVFPRDATYSPVALMPIVFAVQNSQAASSLGLTISWQFVKIGAGDPSSTGFWDLTSTNYSSDPYYIYTYTPLLKDAEGDFKLLWYAYSTNCSSSGSMDPSFRSENKYVTFTLQNGTQQPDLVAAISPDTCATMSTQTYDIVGTVPYSDYENPEPGRNSCAVLAEPSPAATPCALSLVSAQASSISAAITATACAGKYPDLTTGCPQPTKTSSANMVLRVESSVAVLGLLGILYAGILGLQL</sequence>
<protein>
    <recommendedName>
        <fullName evidence="2">DUF7136 domain-containing protein</fullName>
    </recommendedName>
</protein>
<evidence type="ECO:0000259" key="2">
    <source>
        <dbReference type="Pfam" id="PF23584"/>
    </source>
</evidence>
<keyword evidence="1" id="KW-0732">Signal</keyword>
<feature type="signal peptide" evidence="1">
    <location>
        <begin position="1"/>
        <end position="21"/>
    </location>
</feature>
<evidence type="ECO:0000256" key="1">
    <source>
        <dbReference type="SAM" id="SignalP"/>
    </source>
</evidence>
<dbReference type="Proteomes" id="UP000285146">
    <property type="component" value="Unassembled WGS sequence"/>
</dbReference>
<keyword evidence="4" id="KW-1185">Reference proteome</keyword>
<dbReference type="Pfam" id="PF23584">
    <property type="entry name" value="DUF7136"/>
    <property type="match status" value="1"/>
</dbReference>
<dbReference type="InterPro" id="IPR055560">
    <property type="entry name" value="DUF7136"/>
</dbReference>
<reference evidence="3 4" key="1">
    <citation type="submission" date="2015-09" db="EMBL/GenBank/DDBJ databases">
        <title>Host preference determinants of Valsa canker pathogens revealed by comparative genomics.</title>
        <authorList>
            <person name="Yin Z."/>
            <person name="Huang L."/>
        </authorList>
    </citation>
    <scope>NUCLEOTIDE SEQUENCE [LARGE SCALE GENOMIC DNA]</scope>
    <source>
        <strain evidence="3 4">SXYLt</strain>
    </source>
</reference>
<organism evidence="3 4">
    <name type="scientific">Cytospora leucostoma</name>
    <dbReference type="NCBI Taxonomy" id="1230097"/>
    <lineage>
        <taxon>Eukaryota</taxon>
        <taxon>Fungi</taxon>
        <taxon>Dikarya</taxon>
        <taxon>Ascomycota</taxon>
        <taxon>Pezizomycotina</taxon>
        <taxon>Sordariomycetes</taxon>
        <taxon>Sordariomycetidae</taxon>
        <taxon>Diaporthales</taxon>
        <taxon>Cytosporaceae</taxon>
        <taxon>Cytospora</taxon>
    </lineage>
</organism>
<gene>
    <name evidence="3" type="ORF">VPNG_03015</name>
</gene>
<feature type="chain" id="PRO_5019523379" description="DUF7136 domain-containing protein" evidence="1">
    <location>
        <begin position="22"/>
        <end position="273"/>
    </location>
</feature>
<proteinExistence type="predicted"/>
<dbReference type="InParanoid" id="A0A423XFY9"/>
<comment type="caution">
    <text evidence="3">The sequence shown here is derived from an EMBL/GenBank/DDBJ whole genome shotgun (WGS) entry which is preliminary data.</text>
</comment>
<dbReference type="EMBL" id="LKEB01000010">
    <property type="protein sequence ID" value="ROW15175.1"/>
    <property type="molecule type" value="Genomic_DNA"/>
</dbReference>
<dbReference type="AlphaFoldDB" id="A0A423XFY9"/>
<dbReference type="STRING" id="1230097.A0A423XFY9"/>
<evidence type="ECO:0000313" key="3">
    <source>
        <dbReference type="EMBL" id="ROW15175.1"/>
    </source>
</evidence>
<accession>A0A423XFY9</accession>